<dbReference type="NCBIfam" id="NF041952">
    <property type="entry name" value="super_attC_Vc_1"/>
    <property type="match status" value="1"/>
</dbReference>
<reference evidence="2" key="1">
    <citation type="submission" date="2015-12" db="EMBL/GenBank/DDBJ databases">
        <authorList>
            <person name="Tarr C.L."/>
            <person name="Gladney L.M."/>
        </authorList>
    </citation>
    <scope>NUCLEOTIDE SEQUENCE [LARGE SCALE GENOMIC DNA]</scope>
    <source>
        <strain evidence="2">2756-81</strain>
    </source>
</reference>
<protein>
    <recommendedName>
        <fullName evidence="3">ASCH domain-containing protein</fullName>
    </recommendedName>
</protein>
<dbReference type="SUPFAM" id="SSF88697">
    <property type="entry name" value="PUA domain-like"/>
    <property type="match status" value="1"/>
</dbReference>
<accession>A0A151JFL0</accession>
<proteinExistence type="predicted"/>
<comment type="caution">
    <text evidence="1">The sequence shown here is derived from an EMBL/GenBank/DDBJ whole genome shotgun (WGS) entry which is preliminary data.</text>
</comment>
<dbReference type="Proteomes" id="UP000075349">
    <property type="component" value="Unassembled WGS sequence"/>
</dbReference>
<evidence type="ECO:0000313" key="2">
    <source>
        <dbReference type="Proteomes" id="UP000075349"/>
    </source>
</evidence>
<dbReference type="AlphaFoldDB" id="A0A151JFL0"/>
<sequence length="155" mass="17803">MVTVVMFKFSVMRCQPLRRALCSLEKNVKALSVVEPWGTMIANQTKLLEIRTWRPEVLPMLNVALVQNRRRLTTEGDEDLTGRVVAVVDIVACEPWVKEDCEHSGCDESEFENGWLALKLRNIRKLDNPVKAIAKRKFYDLTDSEATQVKLELRT</sequence>
<organism evidence="1 2">
    <name type="scientific">Vibrio cidicii</name>
    <dbReference type="NCBI Taxonomy" id="1763883"/>
    <lineage>
        <taxon>Bacteria</taxon>
        <taxon>Pseudomonadati</taxon>
        <taxon>Pseudomonadota</taxon>
        <taxon>Gammaproteobacteria</taxon>
        <taxon>Vibrionales</taxon>
        <taxon>Vibrionaceae</taxon>
        <taxon>Vibrio</taxon>
    </lineage>
</organism>
<dbReference type="InterPro" id="IPR015947">
    <property type="entry name" value="PUA-like_sf"/>
</dbReference>
<name>A0A151JFL0_9VIBR</name>
<evidence type="ECO:0008006" key="3">
    <source>
        <dbReference type="Google" id="ProtNLM"/>
    </source>
</evidence>
<dbReference type="AntiFam" id="ANF00278">
    <property type="entry name" value="Spurious ORF motif from attC repeats"/>
</dbReference>
<evidence type="ECO:0000313" key="1">
    <source>
        <dbReference type="EMBL" id="KYN24512.1"/>
    </source>
</evidence>
<gene>
    <name evidence="1" type="ORF">AUQ44_00855</name>
</gene>
<dbReference type="EMBL" id="LOMK01000001">
    <property type="protein sequence ID" value="KYN24512.1"/>
    <property type="molecule type" value="Genomic_DNA"/>
</dbReference>
<dbReference type="Gene3D" id="2.30.130.30">
    <property type="entry name" value="Hypothetical protein"/>
    <property type="match status" value="1"/>
</dbReference>